<protein>
    <submittedName>
        <fullName evidence="1">Uncharacterized protein</fullName>
    </submittedName>
</protein>
<dbReference type="Proteomes" id="UP000322667">
    <property type="component" value="Chromosome D01"/>
</dbReference>
<name>A0A5D2M8C5_GOSTO</name>
<organism evidence="1 2">
    <name type="scientific">Gossypium tomentosum</name>
    <name type="common">Hawaiian cotton</name>
    <name type="synonym">Gossypium sandvicense</name>
    <dbReference type="NCBI Taxonomy" id="34277"/>
    <lineage>
        <taxon>Eukaryota</taxon>
        <taxon>Viridiplantae</taxon>
        <taxon>Streptophyta</taxon>
        <taxon>Embryophyta</taxon>
        <taxon>Tracheophyta</taxon>
        <taxon>Spermatophyta</taxon>
        <taxon>Magnoliopsida</taxon>
        <taxon>eudicotyledons</taxon>
        <taxon>Gunneridae</taxon>
        <taxon>Pentapetalae</taxon>
        <taxon>rosids</taxon>
        <taxon>malvids</taxon>
        <taxon>Malvales</taxon>
        <taxon>Malvaceae</taxon>
        <taxon>Malvoideae</taxon>
        <taxon>Gossypium</taxon>
    </lineage>
</organism>
<keyword evidence="2" id="KW-1185">Reference proteome</keyword>
<dbReference type="AlphaFoldDB" id="A0A5D2M8C5"/>
<evidence type="ECO:0000313" key="1">
    <source>
        <dbReference type="EMBL" id="TYH87399.1"/>
    </source>
</evidence>
<reference evidence="1 2" key="1">
    <citation type="submission" date="2019-07" db="EMBL/GenBank/DDBJ databases">
        <title>WGS assembly of Gossypium tomentosum.</title>
        <authorList>
            <person name="Chen Z.J."/>
            <person name="Sreedasyam A."/>
            <person name="Ando A."/>
            <person name="Song Q."/>
            <person name="De L."/>
            <person name="Hulse-Kemp A."/>
            <person name="Ding M."/>
            <person name="Ye W."/>
            <person name="Kirkbride R."/>
            <person name="Jenkins J."/>
            <person name="Plott C."/>
            <person name="Lovell J."/>
            <person name="Lin Y.-M."/>
            <person name="Vaughn R."/>
            <person name="Liu B."/>
            <person name="Li W."/>
            <person name="Simpson S."/>
            <person name="Scheffler B."/>
            <person name="Saski C."/>
            <person name="Grover C."/>
            <person name="Hu G."/>
            <person name="Conover J."/>
            <person name="Carlson J."/>
            <person name="Shu S."/>
            <person name="Boston L."/>
            <person name="Williams M."/>
            <person name="Peterson D."/>
            <person name="Mcgee K."/>
            <person name="Jones D."/>
            <person name="Wendel J."/>
            <person name="Stelly D."/>
            <person name="Grimwood J."/>
            <person name="Schmutz J."/>
        </authorList>
    </citation>
    <scope>NUCLEOTIDE SEQUENCE [LARGE SCALE GENOMIC DNA]</scope>
    <source>
        <strain evidence="1">7179.01</strain>
    </source>
</reference>
<gene>
    <name evidence="1" type="ORF">ES332_D01G113800v1</name>
</gene>
<sequence>MLLIGPLCYTMDSACLRIQIVEHEICYYMLTFSWKLRIICNVALLFCEEHKRIW</sequence>
<evidence type="ECO:0000313" key="2">
    <source>
        <dbReference type="Proteomes" id="UP000322667"/>
    </source>
</evidence>
<dbReference type="EMBL" id="CM017623">
    <property type="protein sequence ID" value="TYH87399.1"/>
    <property type="molecule type" value="Genomic_DNA"/>
</dbReference>
<proteinExistence type="predicted"/>
<accession>A0A5D2M8C5</accession>